<dbReference type="InterPro" id="IPR023173">
    <property type="entry name" value="NADPH_Cyt_P450_Rdtase_alpha"/>
</dbReference>
<dbReference type="GO" id="GO:0050660">
    <property type="term" value="F:flavin adenine dinucleotide binding"/>
    <property type="evidence" value="ECO:0007669"/>
    <property type="project" value="TreeGrafter"/>
</dbReference>
<dbReference type="InterPro" id="IPR008254">
    <property type="entry name" value="Flavodoxin/NO_synth"/>
</dbReference>
<evidence type="ECO:0000313" key="18">
    <source>
        <dbReference type="EMBL" id="EAW32450.1"/>
    </source>
</evidence>
<dbReference type="Pfam" id="PF00667">
    <property type="entry name" value="FAD_binding_1"/>
    <property type="match status" value="1"/>
</dbReference>
<evidence type="ECO:0000256" key="4">
    <source>
        <dbReference type="ARBA" id="ARBA00022630"/>
    </source>
</evidence>
<dbReference type="InterPro" id="IPR001128">
    <property type="entry name" value="Cyt_P450"/>
</dbReference>
<dbReference type="Pfam" id="PF00175">
    <property type="entry name" value="NAD_binding_1"/>
    <property type="match status" value="1"/>
</dbReference>
<keyword evidence="7 14" id="KW-0274">FAD</keyword>
<dbReference type="PRINTS" id="PR00371">
    <property type="entry name" value="FPNCR"/>
</dbReference>
<dbReference type="AlphaFoldDB" id="A0Y8J6"/>
<comment type="similarity">
    <text evidence="1 14">In the N-terminal section; belongs to the cytochrome P450 family.</text>
</comment>
<dbReference type="PROSITE" id="PS00086">
    <property type="entry name" value="CYTOCHROME_P450"/>
    <property type="match status" value="1"/>
</dbReference>
<dbReference type="GO" id="GO:0070330">
    <property type="term" value="F:aromatase activity"/>
    <property type="evidence" value="ECO:0007669"/>
    <property type="project" value="UniProtKB-UniRule"/>
</dbReference>
<dbReference type="GO" id="GO:0005829">
    <property type="term" value="C:cytosol"/>
    <property type="evidence" value="ECO:0007669"/>
    <property type="project" value="TreeGrafter"/>
</dbReference>
<dbReference type="InterPro" id="IPR036396">
    <property type="entry name" value="Cyt_P450_sf"/>
</dbReference>
<dbReference type="Gene3D" id="3.40.50.80">
    <property type="entry name" value="Nucleotide-binding domain of ferredoxin-NADP reductase (FNR) module"/>
    <property type="match status" value="1"/>
</dbReference>
<dbReference type="EC" id="1.6.2.4" evidence="14"/>
<evidence type="ECO:0000256" key="8">
    <source>
        <dbReference type="ARBA" id="ARBA00022857"/>
    </source>
</evidence>
<dbReference type="eggNOG" id="COG2124">
    <property type="taxonomic scope" value="Bacteria"/>
</dbReference>
<evidence type="ECO:0000256" key="13">
    <source>
        <dbReference type="ARBA" id="ARBA00049342"/>
    </source>
</evidence>
<keyword evidence="4 14" id="KW-0285">Flavoprotein</keyword>
<feature type="binding site" description="axial binding residue" evidence="15">
    <location>
        <position position="407"/>
    </location>
    <ligand>
        <name>heme</name>
        <dbReference type="ChEBI" id="CHEBI:30413"/>
    </ligand>
    <ligandPart>
        <name>Fe</name>
        <dbReference type="ChEBI" id="CHEBI:18248"/>
    </ligandPart>
</feature>
<dbReference type="GO" id="GO:0003958">
    <property type="term" value="F:NADPH-hemoprotein reductase activity"/>
    <property type="evidence" value="ECO:0007669"/>
    <property type="project" value="UniProtKB-UniRule"/>
</dbReference>
<dbReference type="InterPro" id="IPR001094">
    <property type="entry name" value="Flavdoxin-like"/>
</dbReference>
<dbReference type="Pfam" id="PF00258">
    <property type="entry name" value="Flavodoxin_1"/>
    <property type="match status" value="1"/>
</dbReference>
<dbReference type="GO" id="GO:0005506">
    <property type="term" value="F:iron ion binding"/>
    <property type="evidence" value="ECO:0007669"/>
    <property type="project" value="UniProtKB-UniRule"/>
</dbReference>
<dbReference type="CDD" id="cd11068">
    <property type="entry name" value="CYP120A1"/>
    <property type="match status" value="1"/>
</dbReference>
<dbReference type="InterPro" id="IPR023206">
    <property type="entry name" value="Bifunctional_P450_P450_red"/>
</dbReference>
<evidence type="ECO:0000256" key="9">
    <source>
        <dbReference type="ARBA" id="ARBA00022982"/>
    </source>
</evidence>
<dbReference type="OrthoDB" id="9816402at2"/>
<evidence type="ECO:0000256" key="5">
    <source>
        <dbReference type="ARBA" id="ARBA00022643"/>
    </source>
</evidence>
<dbReference type="Gene3D" id="1.10.630.10">
    <property type="entry name" value="Cytochrome P450"/>
    <property type="match status" value="1"/>
</dbReference>
<evidence type="ECO:0000259" key="17">
    <source>
        <dbReference type="PROSITE" id="PS51384"/>
    </source>
</evidence>
<keyword evidence="8 14" id="KW-0521">NADP</keyword>
<dbReference type="InterPro" id="IPR001433">
    <property type="entry name" value="OxRdtase_FAD/NAD-bd"/>
</dbReference>
<dbReference type="InterPro" id="IPR017972">
    <property type="entry name" value="Cyt_P450_CS"/>
</dbReference>
<keyword evidence="9 14" id="KW-0249">Electron transport</keyword>
<comment type="cofactor">
    <cofactor evidence="14 15">
        <name>heme</name>
        <dbReference type="ChEBI" id="CHEBI:30413"/>
    </cofactor>
</comment>
<dbReference type="InterPro" id="IPR029039">
    <property type="entry name" value="Flavoprotein-like_sf"/>
</dbReference>
<dbReference type="Gene3D" id="3.40.50.360">
    <property type="match status" value="1"/>
</dbReference>
<dbReference type="InterPro" id="IPR003097">
    <property type="entry name" value="CysJ-like_FAD-binding"/>
</dbReference>
<dbReference type="InterPro" id="IPR039261">
    <property type="entry name" value="FNR_nucleotide-bd"/>
</dbReference>
<feature type="domain" description="FAD-binding FR-type" evidence="17">
    <location>
        <begin position="670"/>
        <end position="905"/>
    </location>
</feature>
<dbReference type="SUPFAM" id="SSF52343">
    <property type="entry name" value="Ferredoxin reductase-like, C-terminal NADP-linked domain"/>
    <property type="match status" value="1"/>
</dbReference>
<dbReference type="Pfam" id="PF00067">
    <property type="entry name" value="p450"/>
    <property type="match status" value="1"/>
</dbReference>
<keyword evidence="19" id="KW-1185">Reference proteome</keyword>
<organism evidence="18 19">
    <name type="scientific">marine gamma proteobacterium HTCC2143</name>
    <dbReference type="NCBI Taxonomy" id="247633"/>
    <lineage>
        <taxon>Bacteria</taxon>
        <taxon>Pseudomonadati</taxon>
        <taxon>Pseudomonadota</taxon>
        <taxon>Gammaproteobacteria</taxon>
        <taxon>Cellvibrionales</taxon>
        <taxon>Spongiibacteraceae</taxon>
        <taxon>BD1-7 clade</taxon>
    </lineage>
</organism>
<evidence type="ECO:0000256" key="15">
    <source>
        <dbReference type="PIRSR" id="PIRSR000209-1"/>
    </source>
</evidence>
<dbReference type="SUPFAM" id="SSF48264">
    <property type="entry name" value="Cytochrome P450"/>
    <property type="match status" value="1"/>
</dbReference>
<proteinExistence type="inferred from homology"/>
<comment type="cofactor">
    <cofactor evidence="14">
        <name>FAD</name>
        <dbReference type="ChEBI" id="CHEBI:57692"/>
    </cofactor>
    <cofactor evidence="14">
        <name>FMN</name>
        <dbReference type="ChEBI" id="CHEBI:58210"/>
    </cofactor>
</comment>
<dbReference type="PANTHER" id="PTHR19384:SF17">
    <property type="entry name" value="NADPH--CYTOCHROME P450 REDUCTASE"/>
    <property type="match status" value="1"/>
</dbReference>
<dbReference type="STRING" id="247633.GP2143_14381"/>
<dbReference type="FunFam" id="1.10.630.10:FF:000040">
    <property type="entry name" value="Bifunctional cytochrome P450/NADPH--P450 reductase"/>
    <property type="match status" value="1"/>
</dbReference>
<dbReference type="PROSITE" id="PS50902">
    <property type="entry name" value="FLAVODOXIN_LIKE"/>
    <property type="match status" value="1"/>
</dbReference>
<name>A0Y8J6_9GAMM</name>
<dbReference type="PRINTS" id="PR00369">
    <property type="entry name" value="FLAVODOXIN"/>
</dbReference>
<keyword evidence="10 14" id="KW-0560">Oxidoreductase</keyword>
<evidence type="ECO:0000256" key="6">
    <source>
        <dbReference type="ARBA" id="ARBA00022723"/>
    </source>
</evidence>
<dbReference type="eggNOG" id="COG0369">
    <property type="taxonomic scope" value="Bacteria"/>
</dbReference>
<evidence type="ECO:0000256" key="11">
    <source>
        <dbReference type="ARBA" id="ARBA00023004"/>
    </source>
</evidence>
<keyword evidence="6 14" id="KW-0479">Metal-binding</keyword>
<dbReference type="EMBL" id="AAVT01000001">
    <property type="protein sequence ID" value="EAW32450.1"/>
    <property type="molecule type" value="Genomic_DNA"/>
</dbReference>
<dbReference type="Proteomes" id="UP000004931">
    <property type="component" value="Unassembled WGS sequence"/>
</dbReference>
<keyword evidence="2 14" id="KW-0813">Transport</keyword>
<evidence type="ECO:0000256" key="7">
    <source>
        <dbReference type="ARBA" id="ARBA00022827"/>
    </source>
</evidence>
<protein>
    <recommendedName>
        <fullName evidence="14">Bifunctional cytochrome P450/NADPH--P450 reductase</fullName>
    </recommendedName>
    <domain>
        <recommendedName>
            <fullName evidence="14">Cytochrome P450</fullName>
            <ecNumber evidence="14">1.14.14.1</ecNumber>
        </recommendedName>
    </domain>
    <domain>
        <recommendedName>
            <fullName evidence="14">NADPH--cytochrome P450 reductase</fullName>
            <ecNumber evidence="14">1.6.2.4</ecNumber>
        </recommendedName>
    </domain>
</protein>
<keyword evidence="11 14" id="KW-0408">Iron</keyword>
<sequence length="1066" mass="117671">MSQIPEPKGKLPGIGHTHLIDAAEPVQSLLALSKNMGEIYQLQLPGGKLLVVSSQRLVDELCDESRFDKKVSGPLSNIRDIALDGLFTAKTTEPNWQKAHNILMPAFSMGAMSNYFPMMLEIAEQMMTRWGQLNAHDEIDVPADMVRLTLDTIGLCGFDYRFNSFSRDEPHPFIESMLVALQEAIDRAVALPFVHAMNIGRRQRYEKHVQNLKNIVDSVIAERKADDGTTDAKDLLSLMLTGSDPATGEKLSDENIRYQIITFLIAGHETTSGLLSFALQYLIKHPAVLKRAYAEVDEVLGSDITTPPTLAQLGRLPYIRQVLNEALRLYPTAPAFTVMPLEDTTLAGVYPLKAGQPILILIGGLHRDEKAWGDNPDLFDPDRFAPDVAALRLPNAFKPFGNGQRACIGSQFALQESILAIGMALQRFKFIDHTNYQLDVKETLTLKPDDFRLRLKKRTDQDRKLNVQTGPEIDDRPKVKDVANLTSDHATPLLILHGSNMGSAQQIAARLAEEGESVGFVVSSGSLDEYTNRLPSDGAVLLITGSYNGTPTDDAKTFMAWLESTEQSLGHVRYGVFGVGNRDWATTYQRVPRLIEQRLETLGAECVVARGEADARGDFFGDIDSYAKTVWPELAVSLGLTVAAPVDRGDRFTVDLLTDNDRDTVFLQHHSLTPMTVTVNDEMVDTRVDYGLSKRHISVNLPEGVNYKTGDHLLVMPRNPAVNVERAAVRFGLGIQQRLRLSLKHGSAGAIPINSDITVNTLLSRYVELCDPATVRQIKLLAEHASCPPDVTALNNLAHSDHYKSEVLDKRVSMLDLLDCYSSIDLPFATYVDQLAELQPRYYSIASSHLTSAGSVDIAVSRVAGAALGGNGNYLGACSSTLSDTEVGESIWARIRSVDSEFLPPQDLQQPIIMIGPGTGVAPFRGFIQDRMLHLKQGKTLGEAILFFGCRHPDVDEIYGDEFAEAQAAGAVSCIKAYSRAPAHPHRYVQDAIAANANRIWELWTRGARIYVCGDAQYMLPGVRHALQHIYQDAYKKEGETISDKQAQVWLQEMEVAGRFLVDAWA</sequence>
<dbReference type="SUPFAM" id="SSF63380">
    <property type="entry name" value="Riboflavin synthase domain-like"/>
    <property type="match status" value="1"/>
</dbReference>
<evidence type="ECO:0000256" key="10">
    <source>
        <dbReference type="ARBA" id="ARBA00023002"/>
    </source>
</evidence>
<evidence type="ECO:0000256" key="14">
    <source>
        <dbReference type="PIRNR" id="PIRNR000209"/>
    </source>
</evidence>
<dbReference type="PROSITE" id="PS51384">
    <property type="entry name" value="FAD_FR"/>
    <property type="match status" value="1"/>
</dbReference>
<evidence type="ECO:0000259" key="16">
    <source>
        <dbReference type="PROSITE" id="PS50902"/>
    </source>
</evidence>
<evidence type="ECO:0000256" key="1">
    <source>
        <dbReference type="ARBA" id="ARBA00010018"/>
    </source>
</evidence>
<keyword evidence="12 14" id="KW-0503">Monooxygenase</keyword>
<reference evidence="18 19" key="1">
    <citation type="journal article" date="2010" name="J. Bacteriol.">
        <title>Genome sequence of the oligotrophic marine Gammaproteobacterium HTCC2143, isolated from the Oregon Coast.</title>
        <authorList>
            <person name="Oh H.M."/>
            <person name="Kang I."/>
            <person name="Ferriera S."/>
            <person name="Giovannoni S.J."/>
            <person name="Cho J.C."/>
        </authorList>
    </citation>
    <scope>NUCLEOTIDE SEQUENCE [LARGE SCALE GENOMIC DNA]</scope>
    <source>
        <strain evidence="18 19">HTCC2143</strain>
    </source>
</reference>
<evidence type="ECO:0000313" key="19">
    <source>
        <dbReference type="Proteomes" id="UP000004931"/>
    </source>
</evidence>
<dbReference type="GO" id="GO:0020037">
    <property type="term" value="F:heme binding"/>
    <property type="evidence" value="ECO:0007669"/>
    <property type="project" value="UniProtKB-UniRule"/>
</dbReference>
<comment type="caution">
    <text evidence="18">The sequence shown here is derived from an EMBL/GenBank/DDBJ whole genome shotgun (WGS) entry which is preliminary data.</text>
</comment>
<dbReference type="PIRSF" id="PIRSF000209">
    <property type="entry name" value="Bifunctional_P450_P450R"/>
    <property type="match status" value="1"/>
</dbReference>
<dbReference type="InterPro" id="IPR017938">
    <property type="entry name" value="Riboflavin_synthase-like_b-brl"/>
</dbReference>
<dbReference type="CDD" id="cd06206">
    <property type="entry name" value="bifunctional_CYPOR"/>
    <property type="match status" value="1"/>
</dbReference>
<gene>
    <name evidence="18" type="ORF">GP2143_14381</name>
</gene>
<dbReference type="PANTHER" id="PTHR19384">
    <property type="entry name" value="NITRIC OXIDE SYNTHASE-RELATED"/>
    <property type="match status" value="1"/>
</dbReference>
<dbReference type="Gene3D" id="2.40.30.10">
    <property type="entry name" value="Translation factors"/>
    <property type="match status" value="1"/>
</dbReference>
<dbReference type="GO" id="GO:0010181">
    <property type="term" value="F:FMN binding"/>
    <property type="evidence" value="ECO:0007669"/>
    <property type="project" value="UniProtKB-UniRule"/>
</dbReference>
<feature type="domain" description="Flavodoxin-like" evidence="16">
    <location>
        <begin position="493"/>
        <end position="631"/>
    </location>
</feature>
<evidence type="ECO:0000256" key="12">
    <source>
        <dbReference type="ARBA" id="ARBA00023033"/>
    </source>
</evidence>
<dbReference type="EC" id="1.14.14.1" evidence="14"/>
<keyword evidence="5 14" id="KW-0288">FMN</keyword>
<evidence type="ECO:0000256" key="3">
    <source>
        <dbReference type="ARBA" id="ARBA00022617"/>
    </source>
</evidence>
<dbReference type="SUPFAM" id="SSF52218">
    <property type="entry name" value="Flavoproteins"/>
    <property type="match status" value="1"/>
</dbReference>
<dbReference type="InterPro" id="IPR017927">
    <property type="entry name" value="FAD-bd_FR_type"/>
</dbReference>
<accession>A0Y8J6</accession>
<comment type="catalytic activity">
    <reaction evidence="14">
        <text>an organic molecule + reduced [NADPH--hemoprotein reductase] + O2 = an alcohol + oxidized [NADPH--hemoprotein reductase] + H2O + H(+)</text>
        <dbReference type="Rhea" id="RHEA:17149"/>
        <dbReference type="Rhea" id="RHEA-COMP:11964"/>
        <dbReference type="Rhea" id="RHEA-COMP:11965"/>
        <dbReference type="ChEBI" id="CHEBI:15377"/>
        <dbReference type="ChEBI" id="CHEBI:15378"/>
        <dbReference type="ChEBI" id="CHEBI:15379"/>
        <dbReference type="ChEBI" id="CHEBI:30879"/>
        <dbReference type="ChEBI" id="CHEBI:57618"/>
        <dbReference type="ChEBI" id="CHEBI:58210"/>
        <dbReference type="ChEBI" id="CHEBI:142491"/>
        <dbReference type="EC" id="1.14.14.1"/>
    </reaction>
</comment>
<keyword evidence="3 14" id="KW-0349">Heme</keyword>
<comment type="catalytic activity">
    <reaction evidence="13 14">
        <text>2 oxidized [cytochrome P450] + NADPH = 2 reduced [cytochrome P450] + NADP(+) + H(+)</text>
        <dbReference type="Rhea" id="RHEA:24040"/>
        <dbReference type="Rhea" id="RHEA-COMP:14627"/>
        <dbReference type="Rhea" id="RHEA-COMP:14628"/>
        <dbReference type="ChEBI" id="CHEBI:15378"/>
        <dbReference type="ChEBI" id="CHEBI:55376"/>
        <dbReference type="ChEBI" id="CHEBI:57783"/>
        <dbReference type="ChEBI" id="CHEBI:58349"/>
        <dbReference type="ChEBI" id="CHEBI:60344"/>
        <dbReference type="EC" id="1.6.2.4"/>
    </reaction>
</comment>
<dbReference type="Gene3D" id="1.20.990.10">
    <property type="entry name" value="NADPH-cytochrome p450 Reductase, Chain A, domain 3"/>
    <property type="match status" value="1"/>
</dbReference>
<dbReference type="InterPro" id="IPR001709">
    <property type="entry name" value="Flavoprot_Pyr_Nucl_cyt_Rdtase"/>
</dbReference>
<evidence type="ECO:0000256" key="2">
    <source>
        <dbReference type="ARBA" id="ARBA00022448"/>
    </source>
</evidence>